<feature type="compositionally biased region" description="Basic and acidic residues" evidence="1">
    <location>
        <begin position="42"/>
        <end position="62"/>
    </location>
</feature>
<comment type="caution">
    <text evidence="2">The sequence shown here is derived from an EMBL/GenBank/DDBJ whole genome shotgun (WGS) entry which is preliminary data.</text>
</comment>
<evidence type="ECO:0000313" key="3">
    <source>
        <dbReference type="Proteomes" id="UP000838756"/>
    </source>
</evidence>
<organism evidence="2 3">
    <name type="scientific">Pararge aegeria aegeria</name>
    <dbReference type="NCBI Taxonomy" id="348720"/>
    <lineage>
        <taxon>Eukaryota</taxon>
        <taxon>Metazoa</taxon>
        <taxon>Ecdysozoa</taxon>
        <taxon>Arthropoda</taxon>
        <taxon>Hexapoda</taxon>
        <taxon>Insecta</taxon>
        <taxon>Pterygota</taxon>
        <taxon>Neoptera</taxon>
        <taxon>Endopterygota</taxon>
        <taxon>Lepidoptera</taxon>
        <taxon>Glossata</taxon>
        <taxon>Ditrysia</taxon>
        <taxon>Papilionoidea</taxon>
        <taxon>Nymphalidae</taxon>
        <taxon>Satyrinae</taxon>
        <taxon>Satyrini</taxon>
        <taxon>Parargina</taxon>
        <taxon>Pararge</taxon>
    </lineage>
</organism>
<reference evidence="2" key="1">
    <citation type="submission" date="2022-03" db="EMBL/GenBank/DDBJ databases">
        <authorList>
            <person name="Lindestad O."/>
        </authorList>
    </citation>
    <scope>NUCLEOTIDE SEQUENCE</scope>
</reference>
<evidence type="ECO:0000313" key="2">
    <source>
        <dbReference type="EMBL" id="CAH2243563.1"/>
    </source>
</evidence>
<name>A0A8S4RXB9_9NEOP</name>
<dbReference type="EMBL" id="CAKXAJ010025751">
    <property type="protein sequence ID" value="CAH2243563.1"/>
    <property type="molecule type" value="Genomic_DNA"/>
</dbReference>
<evidence type="ECO:0000256" key="1">
    <source>
        <dbReference type="SAM" id="MobiDB-lite"/>
    </source>
</evidence>
<dbReference type="AlphaFoldDB" id="A0A8S4RXB9"/>
<sequence length="109" mass="12206">MGHSQEEFDPRARRREGIVGLRAPHMRPNLGSGDGWSEGVSDGDKSAHLRDRGVSSRPDDDRSRIIDALAKCEACKEHVLQRDILCPSKVIVEIPAITPVRHRQTSMRQ</sequence>
<gene>
    <name evidence="2" type="primary">jg12874</name>
    <name evidence="2" type="ORF">PAEG_LOCUS19675</name>
</gene>
<accession>A0A8S4RXB9</accession>
<proteinExistence type="predicted"/>
<feature type="compositionally biased region" description="Basic and acidic residues" evidence="1">
    <location>
        <begin position="1"/>
        <end position="17"/>
    </location>
</feature>
<protein>
    <submittedName>
        <fullName evidence="2">Jg12874 protein</fullName>
    </submittedName>
</protein>
<dbReference type="Proteomes" id="UP000838756">
    <property type="component" value="Unassembled WGS sequence"/>
</dbReference>
<keyword evidence="3" id="KW-1185">Reference proteome</keyword>
<feature type="region of interest" description="Disordered" evidence="1">
    <location>
        <begin position="1"/>
        <end position="62"/>
    </location>
</feature>